<dbReference type="STRING" id="926559.JoomaDRAFT_0224"/>
<dbReference type="OrthoDB" id="9780929at2"/>
<dbReference type="Proteomes" id="UP000004690">
    <property type="component" value="Unassembled WGS sequence"/>
</dbReference>
<accession>I3C0Z0</accession>
<dbReference type="eggNOG" id="COG2253">
    <property type="taxonomic scope" value="Bacteria"/>
</dbReference>
<proteinExistence type="predicted"/>
<dbReference type="EMBL" id="JH651380">
    <property type="protein sequence ID" value="EIJ37283.1"/>
    <property type="molecule type" value="Genomic_DNA"/>
</dbReference>
<evidence type="ECO:0000313" key="2">
    <source>
        <dbReference type="Proteomes" id="UP000004690"/>
    </source>
</evidence>
<dbReference type="Pfam" id="PF08843">
    <property type="entry name" value="AbiEii"/>
    <property type="match status" value="1"/>
</dbReference>
<gene>
    <name evidence="1" type="ORF">JoomaDRAFT_0224</name>
</gene>
<dbReference type="HOGENOM" id="CLU_066201_1_1_10"/>
<name>I3C0Z0_9FLAO</name>
<dbReference type="InterPro" id="IPR014942">
    <property type="entry name" value="AbiEii"/>
</dbReference>
<dbReference type="Gene3D" id="3.10.450.620">
    <property type="entry name" value="JHP933, nucleotidyltransferase-like core domain"/>
    <property type="match status" value="1"/>
</dbReference>
<dbReference type="RefSeq" id="WP_008616060.1">
    <property type="nucleotide sequence ID" value="NZ_JH651380.1"/>
</dbReference>
<protein>
    <recommendedName>
        <fullName evidence="3">Nucleotidyl transferase AbiEii/AbiGii toxin family protein</fullName>
    </recommendedName>
</protein>
<reference evidence="1 2" key="1">
    <citation type="submission" date="2012-02" db="EMBL/GenBank/DDBJ databases">
        <title>Improved High-Quality Draft genome of Joostella marina DSM 19592.</title>
        <authorList>
            <consortium name="US DOE Joint Genome Institute (JGI-PGF)"/>
            <person name="Lucas S."/>
            <person name="Copeland A."/>
            <person name="Lapidus A."/>
            <person name="Bruce D."/>
            <person name="Goodwin L."/>
            <person name="Pitluck S."/>
            <person name="Peters L."/>
            <person name="Chertkov O."/>
            <person name="Ovchinnikova G."/>
            <person name="Kyrpides N."/>
            <person name="Mavromatis K."/>
            <person name="Detter J.C."/>
            <person name="Han C."/>
            <person name="Land M."/>
            <person name="Hauser L."/>
            <person name="Markowitz V."/>
            <person name="Cheng J.-F."/>
            <person name="Hugenholtz P."/>
            <person name="Woyke T."/>
            <person name="Wu D."/>
            <person name="Tindall B."/>
            <person name="Brambilla E."/>
            <person name="Klenk H.-P."/>
            <person name="Eisen J.A."/>
        </authorList>
    </citation>
    <scope>NUCLEOTIDE SEQUENCE [LARGE SCALE GENOMIC DNA]</scope>
    <source>
        <strain evidence="1 2">DSM 19592</strain>
    </source>
</reference>
<dbReference type="AlphaFoldDB" id="I3C0Z0"/>
<evidence type="ECO:0008006" key="3">
    <source>
        <dbReference type="Google" id="ProtNLM"/>
    </source>
</evidence>
<organism evidence="1 2">
    <name type="scientific">Galbibacter orientalis DSM 19592</name>
    <dbReference type="NCBI Taxonomy" id="926559"/>
    <lineage>
        <taxon>Bacteria</taxon>
        <taxon>Pseudomonadati</taxon>
        <taxon>Bacteroidota</taxon>
        <taxon>Flavobacteriia</taxon>
        <taxon>Flavobacteriales</taxon>
        <taxon>Flavobacteriaceae</taxon>
        <taxon>Galbibacter</taxon>
    </lineage>
</organism>
<sequence>MKLHENKKLFTQAVRFTAQEMDIRDVYIEKDYWITYALYTIFTHEIGKEAVFKGGTALSKCFGLIDRFSEDIDLVVLRNEGDSGNKLTNKIKKISKVVSSVLNEVELENVTQKMGMNRKTAHSYNKEFKGDYGQVRDVIIVEATWLGYFEPYTEKMVNSYVYDMMKNTGQLQMISEYGLEPFEVKVLDPKRTLCEKIMSLVRFSYEENAIEDLKKKIRHTYDLCLMLQNEGLSKFFYSRAFESMLLKVANDDVESFKNNNAWLAYHPNEALIFSNLKNVWSQLKNIYSGNFRKLVYTNGRFPNESEVEEALMKIKERLSSIPWDIKI</sequence>
<evidence type="ECO:0000313" key="1">
    <source>
        <dbReference type="EMBL" id="EIJ37283.1"/>
    </source>
</evidence>
<keyword evidence="2" id="KW-1185">Reference proteome</keyword>